<evidence type="ECO:0000313" key="3">
    <source>
        <dbReference type="Proteomes" id="UP000284403"/>
    </source>
</evidence>
<feature type="region of interest" description="Disordered" evidence="1">
    <location>
        <begin position="999"/>
        <end position="1024"/>
    </location>
</feature>
<feature type="region of interest" description="Disordered" evidence="1">
    <location>
        <begin position="257"/>
        <end position="475"/>
    </location>
</feature>
<proteinExistence type="predicted"/>
<dbReference type="Gene3D" id="3.40.850.10">
    <property type="entry name" value="Kinesin motor domain"/>
    <property type="match status" value="1"/>
</dbReference>
<dbReference type="InterPro" id="IPR027417">
    <property type="entry name" value="P-loop_NTPase"/>
</dbReference>
<evidence type="ECO:0000313" key="2">
    <source>
        <dbReference type="EMBL" id="RNF07101.1"/>
    </source>
</evidence>
<name>A0A422NNR2_9TRYP</name>
<comment type="caution">
    <text evidence="2">The sequence shown here is derived from an EMBL/GenBank/DDBJ whole genome shotgun (WGS) entry which is preliminary data.</text>
</comment>
<evidence type="ECO:0000256" key="1">
    <source>
        <dbReference type="SAM" id="MobiDB-lite"/>
    </source>
</evidence>
<protein>
    <submittedName>
        <fullName evidence="2">Uncharacterized protein</fullName>
    </submittedName>
</protein>
<feature type="compositionally biased region" description="Basic and acidic residues" evidence="1">
    <location>
        <begin position="257"/>
        <end position="276"/>
    </location>
</feature>
<dbReference type="PANTHER" id="PTHR35615:SF6">
    <property type="entry name" value="KINESIN MOTOR DOMAIN-CONTAINING PROTEIN"/>
    <property type="match status" value="1"/>
</dbReference>
<feature type="compositionally biased region" description="Basic and acidic residues" evidence="1">
    <location>
        <begin position="1000"/>
        <end position="1014"/>
    </location>
</feature>
<feature type="compositionally biased region" description="Low complexity" evidence="1">
    <location>
        <begin position="373"/>
        <end position="384"/>
    </location>
</feature>
<sequence>MLFSGFNVSMCLAGSESVQLLSWRPLREVMHGVFRDLGGDRELFLSVALVQQGLTQDLLSDSGRMVRTTFHSTAPLDATLENVGYTKLSDLRHFSKLLARGWELSRFDTTSNCGFLVVTVILKQVTGKDVILSSMLVVFGSHSTTHLHSLLNKERPVAHALLTAALRSPCFAVAAFTLYDEDMSIVRLMNTQRRLSSIVSAPGKVGSVRRFLEEAEKKLAAGADVEAAAGAEREELVRGVAAARKALKDPRHYIPRGSVEEVKERQELKDKARFEATNKTTSEVPRAAAMAAKEPTSGKAPESQQQPPQVPGDTVGTEKQETSQQSAQLPSVRHGKKTGSHPAEEDANPSEARLYKSKGHMENVLERRHSRGSTSALTSAPTAATKKKDATAALPTARQSPGIQQEKGGNAPVTLPPLPSVGRRGERPPACSPKLPNETDLDLPAQHTPPAVPGRGVMDGLEKESMHSQPPTHAGTLASMQENWLEKEPLGLHAEQQQQQQGQLENKPVLRPAPPLVATGAASCEASRFLSASVPLGSTASTRYVQRTEVPLQKLVFHNIEQQSGVLPAVAKTLSMEGLPQLGRRSDEPSTCTSAEVAPQGNSADANASLTLIPEQDEYVEEEAEGGDGGASEHRPMGNAPCQGNRNRRKHSTAVISSANPSVRTLVALDSRCKENFNVTHDGTMVIVMTDDDFEEYEVDEVIERQDGCESLKSKLLEELLDIFMLGCNAAILAADGRSSSMSTFVLKSVVREVMAEVGATTPSEEPQYKGALSVSMVQVRGEKVLDLLKENSKPQRLVIALSPIFGPCVHDVTRLAVNSAVVFDSTLTTALTHAAKNEREYGIVFISLVLKQKLEDEKDVMVSSLVVSLVGENAGVYAAVLDRSPLVPRALFHYALGGPCFTLALLGFSGDEARAYEMLAVQRRLGEMINRPVHRGSINKFISGIRKDLAPAFVGKLQSSDDQESTKKILRRLDEMVQDAEALLENFDSTDPQAYLNDAEEKQTSESQWERRPPSGAVADASDRERVRSLVCFEQRLLGEGSTTVQDNSVLARNGPFVSRYDVDEVLIREPGGSVPSSRLIEELVSKFLLGHCTALLAAEGRTSAVTPLILRKIAYLILKKIKMESSSTSITGDLLASIALVKDNVTADLLAVDAELAFHRFEVEVSPLLNRRLRGASYHLVASAEGFDSLLAAAVARAEPALKSEDPGIMVVALSLTQHVESPMRDVLLSSFMATTVFDGVSHYTGVLHNSSSEPTELFELALGGSCYTIAMLGISDEEEEVGQLLAVQTELAHVRNQPSSPVSVLQHVNEVKQGILALRELQKTTKDLQQMEYISVKIRYAEAYLKETEAVLEAPVRERGFVPLGA</sequence>
<gene>
    <name evidence="2" type="ORF">Tco025E_07571</name>
</gene>
<dbReference type="Proteomes" id="UP000284403">
    <property type="component" value="Unassembled WGS sequence"/>
</dbReference>
<dbReference type="PANTHER" id="PTHR35615">
    <property type="entry name" value="PRESENT IN THE OUTER MITOCHONDRIAL MEMBRANE PROTEOME 22-RELATED"/>
    <property type="match status" value="1"/>
</dbReference>
<dbReference type="SUPFAM" id="SSF52540">
    <property type="entry name" value="P-loop containing nucleoside triphosphate hydrolases"/>
    <property type="match status" value="2"/>
</dbReference>
<organism evidence="2 3">
    <name type="scientific">Trypanosoma conorhini</name>
    <dbReference type="NCBI Taxonomy" id="83891"/>
    <lineage>
        <taxon>Eukaryota</taxon>
        <taxon>Discoba</taxon>
        <taxon>Euglenozoa</taxon>
        <taxon>Kinetoplastea</taxon>
        <taxon>Metakinetoplastina</taxon>
        <taxon>Trypanosomatida</taxon>
        <taxon>Trypanosomatidae</taxon>
        <taxon>Trypanosoma</taxon>
    </lineage>
</organism>
<dbReference type="GeneID" id="40321182"/>
<feature type="region of interest" description="Disordered" evidence="1">
    <location>
        <begin position="620"/>
        <end position="651"/>
    </location>
</feature>
<dbReference type="EMBL" id="MKKU01000576">
    <property type="protein sequence ID" value="RNF07101.1"/>
    <property type="molecule type" value="Genomic_DNA"/>
</dbReference>
<feature type="region of interest" description="Disordered" evidence="1">
    <location>
        <begin position="493"/>
        <end position="512"/>
    </location>
</feature>
<dbReference type="RefSeq" id="XP_029225589.1">
    <property type="nucleotide sequence ID" value="XM_029374436.1"/>
</dbReference>
<keyword evidence="3" id="KW-1185">Reference proteome</keyword>
<feature type="region of interest" description="Disordered" evidence="1">
    <location>
        <begin position="580"/>
        <end position="606"/>
    </location>
</feature>
<feature type="compositionally biased region" description="Polar residues" evidence="1">
    <location>
        <begin position="589"/>
        <end position="606"/>
    </location>
</feature>
<dbReference type="OrthoDB" id="273353at2759"/>
<accession>A0A422NNR2</accession>
<reference evidence="2 3" key="1">
    <citation type="journal article" date="2018" name="BMC Genomics">
        <title>Genomic comparison of Trypanosoma conorhini and Trypanosoma rangeli to Trypanosoma cruzi strains of high and low virulence.</title>
        <authorList>
            <person name="Bradwell K.R."/>
            <person name="Koparde V.N."/>
            <person name="Matveyev A.V."/>
            <person name="Serrano M.G."/>
            <person name="Alves J.M."/>
            <person name="Parikh H."/>
            <person name="Huang B."/>
            <person name="Lee V."/>
            <person name="Espinosa-Alvarez O."/>
            <person name="Ortiz P.A."/>
            <person name="Costa-Martins A.G."/>
            <person name="Teixeira M.M."/>
            <person name="Buck G.A."/>
        </authorList>
    </citation>
    <scope>NUCLEOTIDE SEQUENCE [LARGE SCALE GENOMIC DNA]</scope>
    <source>
        <strain evidence="2 3">025E</strain>
    </source>
</reference>
<dbReference type="InterPro" id="IPR036961">
    <property type="entry name" value="Kinesin_motor_dom_sf"/>
</dbReference>